<dbReference type="SUPFAM" id="SSF49764">
    <property type="entry name" value="HSP20-like chaperones"/>
    <property type="match status" value="1"/>
</dbReference>
<evidence type="ECO:0000313" key="10">
    <source>
        <dbReference type="Proteomes" id="UP001279734"/>
    </source>
</evidence>
<reference evidence="9" key="1">
    <citation type="submission" date="2023-05" db="EMBL/GenBank/DDBJ databases">
        <title>Nepenthes gracilis genome sequencing.</title>
        <authorList>
            <person name="Fukushima K."/>
        </authorList>
    </citation>
    <scope>NUCLEOTIDE SEQUENCE</scope>
    <source>
        <strain evidence="9">SING2019-196</strain>
    </source>
</reference>
<dbReference type="GO" id="GO:0006952">
    <property type="term" value="P:defense response"/>
    <property type="evidence" value="ECO:0007669"/>
    <property type="project" value="UniProtKB-KW"/>
</dbReference>
<dbReference type="EMBL" id="BSYO01000002">
    <property type="protein sequence ID" value="GMH01015.1"/>
    <property type="molecule type" value="Genomic_DNA"/>
</dbReference>
<feature type="compositionally biased region" description="Basic and acidic residues" evidence="6">
    <location>
        <begin position="161"/>
        <end position="199"/>
    </location>
</feature>
<keyword evidence="10" id="KW-1185">Reference proteome</keyword>
<keyword evidence="7" id="KW-0472">Membrane</keyword>
<evidence type="ECO:0000256" key="7">
    <source>
        <dbReference type="SAM" id="Phobius"/>
    </source>
</evidence>
<dbReference type="AlphaFoldDB" id="A0AAD3P8G9"/>
<dbReference type="InterPro" id="IPR008978">
    <property type="entry name" value="HSP20-like_chaperone"/>
</dbReference>
<keyword evidence="7" id="KW-1133">Transmembrane helix</keyword>
<dbReference type="GO" id="GO:0005886">
    <property type="term" value="C:plasma membrane"/>
    <property type="evidence" value="ECO:0007669"/>
    <property type="project" value="UniProtKB-SubCell"/>
</dbReference>
<gene>
    <name evidence="9" type="ORF">Nepgr_002854</name>
</gene>
<evidence type="ECO:0000313" key="9">
    <source>
        <dbReference type="EMBL" id="GMH01015.1"/>
    </source>
</evidence>
<dbReference type="PROSITE" id="PS01031">
    <property type="entry name" value="SHSP"/>
    <property type="match status" value="1"/>
</dbReference>
<protein>
    <recommendedName>
        <fullName evidence="8">SHSP domain-containing protein</fullName>
    </recommendedName>
</protein>
<feature type="region of interest" description="Disordered" evidence="6">
    <location>
        <begin position="229"/>
        <end position="257"/>
    </location>
</feature>
<sequence>MELELGLKITKTLDDPASTDFWITKDRAGPLFMSTETDSMFILTAHLKGFRRENVEININEDGTRIAISGKKPVQEMVLMGLRMYQKEPEIRGFRRNFLIPDGVVLDQIKAKFNEEESILTIYMPKLKKGVSGIGIEEVKEEQKDTETVAQTSQDATLSETIHRTDGRQDAESTKDYKKSPDEEQKQEKETHVQEEQLRSYENGNSVHQQAGVEADGELGKTGTEAVERQIGETSTDSEERGREAGQTSQADKPVEEKSKLFTPCFFMGSALIACIAVLVMSLINAKGR</sequence>
<evidence type="ECO:0000256" key="2">
    <source>
        <dbReference type="ARBA" id="ARBA00022475"/>
    </source>
</evidence>
<organism evidence="9 10">
    <name type="scientific">Nepenthes gracilis</name>
    <name type="common">Slender pitcher plant</name>
    <dbReference type="NCBI Taxonomy" id="150966"/>
    <lineage>
        <taxon>Eukaryota</taxon>
        <taxon>Viridiplantae</taxon>
        <taxon>Streptophyta</taxon>
        <taxon>Embryophyta</taxon>
        <taxon>Tracheophyta</taxon>
        <taxon>Spermatophyta</taxon>
        <taxon>Magnoliopsida</taxon>
        <taxon>eudicotyledons</taxon>
        <taxon>Gunneridae</taxon>
        <taxon>Pentapetalae</taxon>
        <taxon>Caryophyllales</taxon>
        <taxon>Nepenthaceae</taxon>
        <taxon>Nepenthes</taxon>
    </lineage>
</organism>
<comment type="caution">
    <text evidence="9">The sequence shown here is derived from an EMBL/GenBank/DDBJ whole genome shotgun (WGS) entry which is preliminary data.</text>
</comment>
<feature type="region of interest" description="Disordered" evidence="6">
    <location>
        <begin position="141"/>
        <end position="205"/>
    </location>
</feature>
<dbReference type="Pfam" id="PF00011">
    <property type="entry name" value="HSP20"/>
    <property type="match status" value="1"/>
</dbReference>
<feature type="domain" description="SHSP" evidence="8">
    <location>
        <begin position="23"/>
        <end position="142"/>
    </location>
</feature>
<evidence type="ECO:0000256" key="3">
    <source>
        <dbReference type="ARBA" id="ARBA00022821"/>
    </source>
</evidence>
<dbReference type="GO" id="GO:0034605">
    <property type="term" value="P:cellular response to heat"/>
    <property type="evidence" value="ECO:0007669"/>
    <property type="project" value="TreeGrafter"/>
</dbReference>
<evidence type="ECO:0000259" key="8">
    <source>
        <dbReference type="PROSITE" id="PS01031"/>
    </source>
</evidence>
<keyword evidence="3" id="KW-0611">Plant defense</keyword>
<dbReference type="PANTHER" id="PTHR43670">
    <property type="entry name" value="HEAT SHOCK PROTEIN 26"/>
    <property type="match status" value="1"/>
</dbReference>
<keyword evidence="2" id="KW-1003">Cell membrane</keyword>
<dbReference type="InterPro" id="IPR002068">
    <property type="entry name" value="A-crystallin/Hsp20_dom"/>
</dbReference>
<dbReference type="Proteomes" id="UP001279734">
    <property type="component" value="Unassembled WGS sequence"/>
</dbReference>
<dbReference type="CDD" id="cd06464">
    <property type="entry name" value="ACD_sHsps-like"/>
    <property type="match status" value="1"/>
</dbReference>
<name>A0AAD3P8G9_NEPGR</name>
<evidence type="ECO:0000256" key="4">
    <source>
        <dbReference type="PROSITE-ProRule" id="PRU00285"/>
    </source>
</evidence>
<dbReference type="PANTHER" id="PTHR43670:SF34">
    <property type="entry name" value="HSP20-LIKE CHAPERONES SUPERFAMILY PROTEIN"/>
    <property type="match status" value="1"/>
</dbReference>
<comment type="subcellular location">
    <subcellularLocation>
        <location evidence="1">Cell membrane</location>
        <topology evidence="1">Single-pass membrane protein</topology>
    </subcellularLocation>
</comment>
<accession>A0AAD3P8G9</accession>
<dbReference type="Gene3D" id="2.60.40.790">
    <property type="match status" value="1"/>
</dbReference>
<proteinExistence type="inferred from homology"/>
<evidence type="ECO:0000256" key="1">
    <source>
        <dbReference type="ARBA" id="ARBA00004162"/>
    </source>
</evidence>
<comment type="similarity">
    <text evidence="4 5">Belongs to the small heat shock protein (HSP20) family.</text>
</comment>
<evidence type="ECO:0000256" key="5">
    <source>
        <dbReference type="RuleBase" id="RU003616"/>
    </source>
</evidence>
<feature type="compositionally biased region" description="Polar residues" evidence="6">
    <location>
        <begin position="148"/>
        <end position="160"/>
    </location>
</feature>
<evidence type="ECO:0000256" key="6">
    <source>
        <dbReference type="SAM" id="MobiDB-lite"/>
    </source>
</evidence>
<keyword evidence="7" id="KW-0812">Transmembrane</keyword>
<feature type="transmembrane region" description="Helical" evidence="7">
    <location>
        <begin position="261"/>
        <end position="284"/>
    </location>
</feature>